<dbReference type="InterPro" id="IPR050566">
    <property type="entry name" value="Deoxyribonucleoside_kinase"/>
</dbReference>
<keyword evidence="3" id="KW-1185">Reference proteome</keyword>
<evidence type="ECO:0000313" key="3">
    <source>
        <dbReference type="Proteomes" id="UP001576774"/>
    </source>
</evidence>
<reference evidence="2 3" key="1">
    <citation type="submission" date="2024-09" db="EMBL/GenBank/DDBJ databases">
        <title>Floridaenema gen nov. (Aerosakkonemataceae, Aerosakkonematales ord. nov., Cyanobacteria) from benthic tropical and subtropical fresh waters, with the description of four new species.</title>
        <authorList>
            <person name="Moretto J.A."/>
            <person name="Berthold D.E."/>
            <person name="Lefler F.W."/>
            <person name="Huang I.-S."/>
            <person name="Laughinghouse H. IV."/>
        </authorList>
    </citation>
    <scope>NUCLEOTIDE SEQUENCE [LARGE SCALE GENOMIC DNA]</scope>
    <source>
        <strain evidence="2 3">BLCC-F46</strain>
    </source>
</reference>
<keyword evidence="2" id="KW-0418">Kinase</keyword>
<dbReference type="InterPro" id="IPR031314">
    <property type="entry name" value="DNK_dom"/>
</dbReference>
<accession>A0ABV4X273</accession>
<evidence type="ECO:0000259" key="1">
    <source>
        <dbReference type="Pfam" id="PF01712"/>
    </source>
</evidence>
<dbReference type="Proteomes" id="UP001576774">
    <property type="component" value="Unassembled WGS sequence"/>
</dbReference>
<sequence length="208" mass="23097">MVKPLSIGITGVMGTGKSTLGVKLSRELGLTYHVEPFELNPWIVHSLTTPEPSESNFDCQAVAITLGWQNVYKVSRLGGMVDAPFMGESVFTPTMYQLGQLNDAQYESLLLIADNLPKVRLDVLICLKAAVSTMLYRIACRGRSFESEVSTEYLHALKTAYDHWVEYAAYKMATDTLVINTDELEAEEVLESSLKWLAITGQPAMIRV</sequence>
<dbReference type="PANTHER" id="PTHR10513">
    <property type="entry name" value="DEOXYNUCLEOSIDE KINASE"/>
    <property type="match status" value="1"/>
</dbReference>
<dbReference type="PANTHER" id="PTHR10513:SF35">
    <property type="entry name" value="DEOXYADENOSINE KINASE"/>
    <property type="match status" value="1"/>
</dbReference>
<dbReference type="InterPro" id="IPR027417">
    <property type="entry name" value="P-loop_NTPase"/>
</dbReference>
<dbReference type="Gene3D" id="3.40.50.300">
    <property type="entry name" value="P-loop containing nucleotide triphosphate hydrolases"/>
    <property type="match status" value="1"/>
</dbReference>
<comment type="caution">
    <text evidence="2">The sequence shown here is derived from an EMBL/GenBank/DDBJ whole genome shotgun (WGS) entry which is preliminary data.</text>
</comment>
<dbReference type="Pfam" id="PF01712">
    <property type="entry name" value="dNK"/>
    <property type="match status" value="1"/>
</dbReference>
<organism evidence="2 3">
    <name type="scientific">Floridaenema aerugineum BLCC-F46</name>
    <dbReference type="NCBI Taxonomy" id="3153654"/>
    <lineage>
        <taxon>Bacteria</taxon>
        <taxon>Bacillati</taxon>
        <taxon>Cyanobacteriota</taxon>
        <taxon>Cyanophyceae</taxon>
        <taxon>Oscillatoriophycideae</taxon>
        <taxon>Aerosakkonematales</taxon>
        <taxon>Aerosakkonemataceae</taxon>
        <taxon>Floridanema</taxon>
        <taxon>Floridanema aerugineum</taxon>
    </lineage>
</organism>
<proteinExistence type="predicted"/>
<dbReference type="RefSeq" id="WP_413270003.1">
    <property type="nucleotide sequence ID" value="NZ_JBHFNQ010000064.1"/>
</dbReference>
<dbReference type="GO" id="GO:0016301">
    <property type="term" value="F:kinase activity"/>
    <property type="evidence" value="ECO:0007669"/>
    <property type="project" value="UniProtKB-KW"/>
</dbReference>
<dbReference type="SUPFAM" id="SSF52540">
    <property type="entry name" value="P-loop containing nucleoside triphosphate hydrolases"/>
    <property type="match status" value="1"/>
</dbReference>
<gene>
    <name evidence="2" type="ORF">ACE1CC_08315</name>
</gene>
<evidence type="ECO:0000313" key="2">
    <source>
        <dbReference type="EMBL" id="MFB2876885.1"/>
    </source>
</evidence>
<protein>
    <submittedName>
        <fullName evidence="2">Deoxynucleoside kinase</fullName>
    </submittedName>
</protein>
<feature type="domain" description="Deoxynucleoside kinase" evidence="1">
    <location>
        <begin position="7"/>
        <end position="188"/>
    </location>
</feature>
<name>A0ABV4X273_9CYAN</name>
<dbReference type="EMBL" id="JBHFNQ010000064">
    <property type="protein sequence ID" value="MFB2876885.1"/>
    <property type="molecule type" value="Genomic_DNA"/>
</dbReference>
<keyword evidence="2" id="KW-0808">Transferase</keyword>